<keyword evidence="1" id="KW-1133">Transmembrane helix</keyword>
<name>A0ABU1YRE9_ROSSA</name>
<proteinExistence type="predicted"/>
<protein>
    <submittedName>
        <fullName evidence="2">Tfp pilus assembly protein PilX</fullName>
    </submittedName>
</protein>
<gene>
    <name evidence="2" type="ORF">J2X20_003986</name>
</gene>
<organism evidence="2 3">
    <name type="scientific">Roseateles saccharophilus</name>
    <name type="common">Pseudomonas saccharophila</name>
    <dbReference type="NCBI Taxonomy" id="304"/>
    <lineage>
        <taxon>Bacteria</taxon>
        <taxon>Pseudomonadati</taxon>
        <taxon>Pseudomonadota</taxon>
        <taxon>Betaproteobacteria</taxon>
        <taxon>Burkholderiales</taxon>
        <taxon>Sphaerotilaceae</taxon>
        <taxon>Roseateles</taxon>
    </lineage>
</organism>
<evidence type="ECO:0000313" key="3">
    <source>
        <dbReference type="Proteomes" id="UP001180453"/>
    </source>
</evidence>
<evidence type="ECO:0000313" key="2">
    <source>
        <dbReference type="EMBL" id="MDR7271318.1"/>
    </source>
</evidence>
<reference evidence="2 3" key="1">
    <citation type="submission" date="2023-07" db="EMBL/GenBank/DDBJ databases">
        <title>Sorghum-associated microbial communities from plants grown in Nebraska, USA.</title>
        <authorList>
            <person name="Schachtman D."/>
        </authorList>
    </citation>
    <scope>NUCLEOTIDE SEQUENCE [LARGE SCALE GENOMIC DNA]</scope>
    <source>
        <strain evidence="2 3">BE314</strain>
    </source>
</reference>
<evidence type="ECO:0000256" key="1">
    <source>
        <dbReference type="SAM" id="Phobius"/>
    </source>
</evidence>
<keyword evidence="1" id="KW-0812">Transmembrane</keyword>
<keyword evidence="1" id="KW-0472">Membrane</keyword>
<feature type="transmembrane region" description="Helical" evidence="1">
    <location>
        <begin position="20"/>
        <end position="39"/>
    </location>
</feature>
<sequence length="215" mass="22706">MKLMVSNPHRSSLRIQRGFVLIFVLITLVILLIGAVAIARSITAGQQIVGSLGFKKDLANQGERAIEVAMDSVRNAGALADVNARNQDLKVANYKATLLPTNAQSIPLALLSEAEFGNVGSAGNDILIRDLGVTVRYVVDRMATAPGLCGPSTCSMVNQAAFGGGSSEWINSQTSEGGADANPGAVPQQPIYRISVRVSGPRKTQSFFQSTFTTN</sequence>
<dbReference type="RefSeq" id="WP_310268346.1">
    <property type="nucleotide sequence ID" value="NZ_JAVDXU010000003.1"/>
</dbReference>
<comment type="caution">
    <text evidence="2">The sequence shown here is derived from an EMBL/GenBank/DDBJ whole genome shotgun (WGS) entry which is preliminary data.</text>
</comment>
<dbReference type="EMBL" id="JAVDXU010000003">
    <property type="protein sequence ID" value="MDR7271318.1"/>
    <property type="molecule type" value="Genomic_DNA"/>
</dbReference>
<accession>A0ABU1YRE9</accession>
<dbReference type="Proteomes" id="UP001180453">
    <property type="component" value="Unassembled WGS sequence"/>
</dbReference>
<keyword evidence="3" id="KW-1185">Reference proteome</keyword>